<dbReference type="Pfam" id="PF16884">
    <property type="entry name" value="ADH_N_2"/>
    <property type="match status" value="1"/>
</dbReference>
<evidence type="ECO:0000313" key="3">
    <source>
        <dbReference type="EMBL" id="RJF89393.1"/>
    </source>
</evidence>
<dbReference type="SMART" id="SM00829">
    <property type="entry name" value="PKS_ER"/>
    <property type="match status" value="1"/>
</dbReference>
<keyword evidence="4" id="KW-1185">Reference proteome</keyword>
<dbReference type="InterPro" id="IPR020843">
    <property type="entry name" value="ER"/>
</dbReference>
<evidence type="ECO:0000313" key="4">
    <source>
        <dbReference type="Proteomes" id="UP000284605"/>
    </source>
</evidence>
<evidence type="ECO:0000259" key="2">
    <source>
        <dbReference type="SMART" id="SM00829"/>
    </source>
</evidence>
<dbReference type="InterPro" id="IPR045010">
    <property type="entry name" value="MDR_fam"/>
</dbReference>
<reference evidence="3 4" key="1">
    <citation type="submission" date="2018-09" db="EMBL/GenBank/DDBJ databases">
        <authorList>
            <person name="Zhu H."/>
        </authorList>
    </citation>
    <scope>NUCLEOTIDE SEQUENCE [LARGE SCALE GENOMIC DNA]</scope>
    <source>
        <strain evidence="3 4">K1W22B-8</strain>
    </source>
</reference>
<feature type="domain" description="Enoyl reductase (ER)" evidence="2">
    <location>
        <begin position="17"/>
        <end position="334"/>
    </location>
</feature>
<dbReference type="Pfam" id="PF00107">
    <property type="entry name" value="ADH_zinc_N"/>
    <property type="match status" value="1"/>
</dbReference>
<dbReference type="PANTHER" id="PTHR43205:SF7">
    <property type="entry name" value="PROSTAGLANDIN REDUCTASE 1"/>
    <property type="match status" value="1"/>
</dbReference>
<dbReference type="Gene3D" id="3.40.50.720">
    <property type="entry name" value="NAD(P)-binding Rossmann-like Domain"/>
    <property type="match status" value="1"/>
</dbReference>
<dbReference type="AlphaFoldDB" id="A0A418WH81"/>
<organism evidence="3 4">
    <name type="scientific">Oleomonas cavernae</name>
    <dbReference type="NCBI Taxonomy" id="2320859"/>
    <lineage>
        <taxon>Bacteria</taxon>
        <taxon>Pseudomonadati</taxon>
        <taxon>Pseudomonadota</taxon>
        <taxon>Alphaproteobacteria</taxon>
        <taxon>Acetobacterales</taxon>
        <taxon>Acetobacteraceae</taxon>
        <taxon>Oleomonas</taxon>
    </lineage>
</organism>
<dbReference type="CDD" id="cd05288">
    <property type="entry name" value="PGDH"/>
    <property type="match status" value="1"/>
</dbReference>
<dbReference type="SUPFAM" id="SSF51735">
    <property type="entry name" value="NAD(P)-binding Rossmann-fold domains"/>
    <property type="match status" value="1"/>
</dbReference>
<dbReference type="Proteomes" id="UP000284605">
    <property type="component" value="Unassembled WGS sequence"/>
</dbReference>
<gene>
    <name evidence="3" type="ORF">D3874_22450</name>
</gene>
<dbReference type="PANTHER" id="PTHR43205">
    <property type="entry name" value="PROSTAGLANDIN REDUCTASE"/>
    <property type="match status" value="1"/>
</dbReference>
<keyword evidence="1" id="KW-0560">Oxidoreductase</keyword>
<dbReference type="InterPro" id="IPR013149">
    <property type="entry name" value="ADH-like_C"/>
</dbReference>
<dbReference type="EMBL" id="QYUK01000011">
    <property type="protein sequence ID" value="RJF89393.1"/>
    <property type="molecule type" value="Genomic_DNA"/>
</dbReference>
<dbReference type="OrthoDB" id="9805663at2"/>
<dbReference type="InterPro" id="IPR036291">
    <property type="entry name" value="NAD(P)-bd_dom_sf"/>
</dbReference>
<evidence type="ECO:0000256" key="1">
    <source>
        <dbReference type="ARBA" id="ARBA00023002"/>
    </source>
</evidence>
<dbReference type="Gene3D" id="3.90.180.10">
    <property type="entry name" value="Medium-chain alcohol dehydrogenases, catalytic domain"/>
    <property type="match status" value="1"/>
</dbReference>
<name>A0A418WH81_9PROT</name>
<protein>
    <submittedName>
        <fullName evidence="3">NADP-dependent oxidoreductase</fullName>
    </submittedName>
</protein>
<dbReference type="InterPro" id="IPR041694">
    <property type="entry name" value="ADH_N_2"/>
</dbReference>
<dbReference type="SUPFAM" id="SSF50129">
    <property type="entry name" value="GroES-like"/>
    <property type="match status" value="1"/>
</dbReference>
<dbReference type="RefSeq" id="WP_119781166.1">
    <property type="nucleotide sequence ID" value="NZ_QYUK01000011.1"/>
</dbReference>
<dbReference type="FunFam" id="3.40.50.720:FF:000121">
    <property type="entry name" value="Prostaglandin reductase 2"/>
    <property type="match status" value="1"/>
</dbReference>
<proteinExistence type="predicted"/>
<accession>A0A418WH81</accession>
<dbReference type="GO" id="GO:0016628">
    <property type="term" value="F:oxidoreductase activity, acting on the CH-CH group of donors, NAD or NADP as acceptor"/>
    <property type="evidence" value="ECO:0007669"/>
    <property type="project" value="InterPro"/>
</dbReference>
<comment type="caution">
    <text evidence="3">The sequence shown here is derived from an EMBL/GenBank/DDBJ whole genome shotgun (WGS) entry which is preliminary data.</text>
</comment>
<dbReference type="InterPro" id="IPR011032">
    <property type="entry name" value="GroES-like_sf"/>
</dbReference>
<sequence>MSSLVNRQIRLVRRPQGVPQPSHFERADAPVPDLAAGEILVRNHYLSVDPAQRGWANDEGNYSTPVPLNSPMRALAVGEVVDSRAEGFAAGDYLYGWFGWQDYCVATPAAVLRRVTEKAIPLTASLGVLGINGLTAHLAFHKLGRPRAGDIVLVSTAAGSVGSFVGQLARIAGCRAVGVTGSPEKVATAVARYGYAQAIDYRHEPDIEAAIARACPEGIDVFFDNTGGAIADAARGLMRLGGRIVQCGTAATAAWTPPPTGPRAERNVLTKRLTWSGFVIFDHLDDFAATAAKLAALIESGQLIYDEDIVEGLENAPDALTRLYTGENRGKSIISLV</sequence>